<feature type="signal peptide" evidence="1">
    <location>
        <begin position="1"/>
        <end position="18"/>
    </location>
</feature>
<keyword evidence="1" id="KW-0732">Signal</keyword>
<gene>
    <name evidence="2" type="ORF">EJ04DRAFT_192963</name>
</gene>
<dbReference type="AlphaFoldDB" id="A0A9P4R2K1"/>
<dbReference type="EMBL" id="ML996134">
    <property type="protein sequence ID" value="KAF2735559.1"/>
    <property type="molecule type" value="Genomic_DNA"/>
</dbReference>
<accession>A0A9P4R2K1</accession>
<reference evidence="2" key="1">
    <citation type="journal article" date="2020" name="Stud. Mycol.">
        <title>101 Dothideomycetes genomes: a test case for predicting lifestyles and emergence of pathogens.</title>
        <authorList>
            <person name="Haridas S."/>
            <person name="Albert R."/>
            <person name="Binder M."/>
            <person name="Bloem J."/>
            <person name="Labutti K."/>
            <person name="Salamov A."/>
            <person name="Andreopoulos B."/>
            <person name="Baker S."/>
            <person name="Barry K."/>
            <person name="Bills G."/>
            <person name="Bluhm B."/>
            <person name="Cannon C."/>
            <person name="Castanera R."/>
            <person name="Culley D."/>
            <person name="Daum C."/>
            <person name="Ezra D."/>
            <person name="Gonzalez J."/>
            <person name="Henrissat B."/>
            <person name="Kuo A."/>
            <person name="Liang C."/>
            <person name="Lipzen A."/>
            <person name="Lutzoni F."/>
            <person name="Magnuson J."/>
            <person name="Mondo S."/>
            <person name="Nolan M."/>
            <person name="Ohm R."/>
            <person name="Pangilinan J."/>
            <person name="Park H.-J."/>
            <person name="Ramirez L."/>
            <person name="Alfaro M."/>
            <person name="Sun H."/>
            <person name="Tritt A."/>
            <person name="Yoshinaga Y."/>
            <person name="Zwiers L.-H."/>
            <person name="Turgeon B."/>
            <person name="Goodwin S."/>
            <person name="Spatafora J."/>
            <person name="Crous P."/>
            <person name="Grigoriev I."/>
        </authorList>
    </citation>
    <scope>NUCLEOTIDE SEQUENCE</scope>
    <source>
        <strain evidence="2">CBS 125425</strain>
    </source>
</reference>
<organism evidence="2 3">
    <name type="scientific">Polyplosphaeria fusca</name>
    <dbReference type="NCBI Taxonomy" id="682080"/>
    <lineage>
        <taxon>Eukaryota</taxon>
        <taxon>Fungi</taxon>
        <taxon>Dikarya</taxon>
        <taxon>Ascomycota</taxon>
        <taxon>Pezizomycotina</taxon>
        <taxon>Dothideomycetes</taxon>
        <taxon>Pleosporomycetidae</taxon>
        <taxon>Pleosporales</taxon>
        <taxon>Tetraplosphaeriaceae</taxon>
        <taxon>Polyplosphaeria</taxon>
    </lineage>
</organism>
<sequence>MRTSVFCILIAAVLSVVASNNQIPNLAVTERRSVDAKAIIRLWKTVEPPQSSDISVSVGTVVDNRGNGAFEKAEIISVSGCEGTCNEDHVECEASRDYSSKVAGKFRKGSPAILSKNGTQTLITRISCYMAR</sequence>
<proteinExistence type="predicted"/>
<evidence type="ECO:0000313" key="3">
    <source>
        <dbReference type="Proteomes" id="UP000799444"/>
    </source>
</evidence>
<protein>
    <submittedName>
        <fullName evidence="2">Uncharacterized protein</fullName>
    </submittedName>
</protein>
<dbReference type="Proteomes" id="UP000799444">
    <property type="component" value="Unassembled WGS sequence"/>
</dbReference>
<comment type="caution">
    <text evidence="2">The sequence shown here is derived from an EMBL/GenBank/DDBJ whole genome shotgun (WGS) entry which is preliminary data.</text>
</comment>
<evidence type="ECO:0000313" key="2">
    <source>
        <dbReference type="EMBL" id="KAF2735559.1"/>
    </source>
</evidence>
<evidence type="ECO:0000256" key="1">
    <source>
        <dbReference type="SAM" id="SignalP"/>
    </source>
</evidence>
<name>A0A9P4R2K1_9PLEO</name>
<feature type="chain" id="PRO_5040339048" evidence="1">
    <location>
        <begin position="19"/>
        <end position="132"/>
    </location>
</feature>
<keyword evidence="3" id="KW-1185">Reference proteome</keyword>